<gene>
    <name evidence="1" type="ORF">GIL414_LOCUS79406</name>
</gene>
<organism evidence="1 2">
    <name type="scientific">Rotaria magnacalcarata</name>
    <dbReference type="NCBI Taxonomy" id="392030"/>
    <lineage>
        <taxon>Eukaryota</taxon>
        <taxon>Metazoa</taxon>
        <taxon>Spiralia</taxon>
        <taxon>Gnathifera</taxon>
        <taxon>Rotifera</taxon>
        <taxon>Eurotatoria</taxon>
        <taxon>Bdelloidea</taxon>
        <taxon>Philodinida</taxon>
        <taxon>Philodinidae</taxon>
        <taxon>Rotaria</taxon>
    </lineage>
</organism>
<proteinExistence type="predicted"/>
<feature type="non-terminal residue" evidence="1">
    <location>
        <position position="1"/>
    </location>
</feature>
<protein>
    <submittedName>
        <fullName evidence="1">Uncharacterized protein</fullName>
    </submittedName>
</protein>
<dbReference type="Proteomes" id="UP000681720">
    <property type="component" value="Unassembled WGS sequence"/>
</dbReference>
<dbReference type="EMBL" id="CAJOBJ010352231">
    <property type="protein sequence ID" value="CAF5209848.1"/>
    <property type="molecule type" value="Genomic_DNA"/>
</dbReference>
<comment type="caution">
    <text evidence="1">The sequence shown here is derived from an EMBL/GenBank/DDBJ whole genome shotgun (WGS) entry which is preliminary data.</text>
</comment>
<evidence type="ECO:0000313" key="1">
    <source>
        <dbReference type="EMBL" id="CAF5209848.1"/>
    </source>
</evidence>
<name>A0A8S3J4L9_9BILA</name>
<sequence>DYKKICDDLNDDDAPSLFGLPANIERSAQRMNSAQIITSLKILQRTDVEVEKFDKDKWSALLTPLLNLWKKLNQVANE</sequence>
<evidence type="ECO:0000313" key="2">
    <source>
        <dbReference type="Proteomes" id="UP000681720"/>
    </source>
</evidence>
<feature type="non-terminal residue" evidence="1">
    <location>
        <position position="78"/>
    </location>
</feature>
<dbReference type="AlphaFoldDB" id="A0A8S3J4L9"/>
<accession>A0A8S3J4L9</accession>
<reference evidence="1" key="1">
    <citation type="submission" date="2021-02" db="EMBL/GenBank/DDBJ databases">
        <authorList>
            <person name="Nowell W R."/>
        </authorList>
    </citation>
    <scope>NUCLEOTIDE SEQUENCE</scope>
</reference>